<dbReference type="SUPFAM" id="SSF53756">
    <property type="entry name" value="UDP-Glycosyltransferase/glycogen phosphorylase"/>
    <property type="match status" value="1"/>
</dbReference>
<evidence type="ECO:0000313" key="5">
    <source>
        <dbReference type="Proteomes" id="UP000006055"/>
    </source>
</evidence>
<dbReference type="Proteomes" id="UP000006055">
    <property type="component" value="Chromosome"/>
</dbReference>
<reference evidence="5" key="1">
    <citation type="submission" date="2012-06" db="EMBL/GenBank/DDBJ databases">
        <title>Complete sequence of chromosome of Desulfomonile tiedjei DSM 6799.</title>
        <authorList>
            <person name="Lucas S."/>
            <person name="Copeland A."/>
            <person name="Lapidus A."/>
            <person name="Glavina del Rio T."/>
            <person name="Dalin E."/>
            <person name="Tice H."/>
            <person name="Bruce D."/>
            <person name="Goodwin L."/>
            <person name="Pitluck S."/>
            <person name="Peters L."/>
            <person name="Ovchinnikova G."/>
            <person name="Zeytun A."/>
            <person name="Lu M."/>
            <person name="Kyrpides N."/>
            <person name="Mavromatis K."/>
            <person name="Ivanova N."/>
            <person name="Brettin T."/>
            <person name="Detter J.C."/>
            <person name="Han C."/>
            <person name="Larimer F."/>
            <person name="Land M."/>
            <person name="Hauser L."/>
            <person name="Markowitz V."/>
            <person name="Cheng J.-F."/>
            <person name="Hugenholtz P."/>
            <person name="Woyke T."/>
            <person name="Wu D."/>
            <person name="Spring S."/>
            <person name="Schroeder M."/>
            <person name="Brambilla E."/>
            <person name="Klenk H.-P."/>
            <person name="Eisen J.A."/>
        </authorList>
    </citation>
    <scope>NUCLEOTIDE SEQUENCE [LARGE SCALE GENOMIC DNA]</scope>
    <source>
        <strain evidence="5">ATCC 49306 / DSM 6799 / DCB-1</strain>
    </source>
</reference>
<dbReference type="EMBL" id="CP003360">
    <property type="protein sequence ID" value="AFM27195.1"/>
    <property type="molecule type" value="Genomic_DNA"/>
</dbReference>
<keyword evidence="2 4" id="KW-0808">Transferase</keyword>
<keyword evidence="5" id="KW-1185">Reference proteome</keyword>
<dbReference type="Pfam" id="PF00534">
    <property type="entry name" value="Glycos_transf_1"/>
    <property type="match status" value="1"/>
</dbReference>
<dbReference type="eggNOG" id="COG0438">
    <property type="taxonomic scope" value="Bacteria"/>
</dbReference>
<dbReference type="GO" id="GO:0016757">
    <property type="term" value="F:glycosyltransferase activity"/>
    <property type="evidence" value="ECO:0007669"/>
    <property type="project" value="UniProtKB-KW"/>
</dbReference>
<dbReference type="HOGENOM" id="CLU_699673_0_0_7"/>
<dbReference type="InterPro" id="IPR001296">
    <property type="entry name" value="Glyco_trans_1"/>
</dbReference>
<dbReference type="KEGG" id="dti:Desti_4568"/>
<evidence type="ECO:0000313" key="4">
    <source>
        <dbReference type="EMBL" id="AFM27195.1"/>
    </source>
</evidence>
<dbReference type="PANTHER" id="PTHR12526">
    <property type="entry name" value="GLYCOSYLTRANSFERASE"/>
    <property type="match status" value="1"/>
</dbReference>
<dbReference type="STRING" id="706587.Desti_4568"/>
<sequence length="394" mass="44135">MKDRIGIYALWDLNWDGTTLAGLHCHIRYIRHFLNHVSKLKLFTSINGNRSDQDDCISHPNLEVIPVPWGSFTGAWTHLPKVFSVFSANLDNIDALYIRLFDPCAWMLGPLCNRRKIGTVFHIVGDPIAGIYERSDWSGPGKLFRRILFLPEELLTWNAVQSQVLLFSGSDLKQRYAVRGSHGEVIIDSVLEESDFSYPKGNSLHGCTTVLFVGFLRPPKRVEFLIEAVGMLISEDRNIKLRIVGSGEERYVTYLKSLVSERNLSKSVEFIGYLPMGDGLNKEYRTADIFAFPSATEGAARSLLEAAANSLPIITTNVGSARDLFIDGESALIVPPNDPVEIAIALRRFIEDPALRKKCMENARRSAGGRSVRTHVKVILEYLNRASEIARSNV</sequence>
<name>I4CCA4_DESTA</name>
<feature type="domain" description="Glycosyl transferase family 1" evidence="3">
    <location>
        <begin position="208"/>
        <end position="365"/>
    </location>
</feature>
<dbReference type="PANTHER" id="PTHR12526:SF510">
    <property type="entry name" value="D-INOSITOL 3-PHOSPHATE GLYCOSYLTRANSFERASE"/>
    <property type="match status" value="1"/>
</dbReference>
<accession>I4CCA4</accession>
<proteinExistence type="predicted"/>
<gene>
    <name evidence="4" type="ordered locus">Desti_4568</name>
</gene>
<evidence type="ECO:0000256" key="2">
    <source>
        <dbReference type="ARBA" id="ARBA00022679"/>
    </source>
</evidence>
<keyword evidence="1" id="KW-0328">Glycosyltransferase</keyword>
<protein>
    <submittedName>
        <fullName evidence="4">Glycosyltransferase</fullName>
    </submittedName>
</protein>
<organism evidence="4 5">
    <name type="scientific">Desulfomonile tiedjei (strain ATCC 49306 / DSM 6799 / DCB-1)</name>
    <dbReference type="NCBI Taxonomy" id="706587"/>
    <lineage>
        <taxon>Bacteria</taxon>
        <taxon>Pseudomonadati</taxon>
        <taxon>Thermodesulfobacteriota</taxon>
        <taxon>Desulfomonilia</taxon>
        <taxon>Desulfomonilales</taxon>
        <taxon>Desulfomonilaceae</taxon>
        <taxon>Desulfomonile</taxon>
    </lineage>
</organism>
<evidence type="ECO:0000259" key="3">
    <source>
        <dbReference type="Pfam" id="PF00534"/>
    </source>
</evidence>
<dbReference type="AlphaFoldDB" id="I4CCA4"/>
<dbReference type="Gene3D" id="3.40.50.2000">
    <property type="entry name" value="Glycogen Phosphorylase B"/>
    <property type="match status" value="2"/>
</dbReference>
<evidence type="ECO:0000256" key="1">
    <source>
        <dbReference type="ARBA" id="ARBA00022676"/>
    </source>
</evidence>
<dbReference type="CDD" id="cd03801">
    <property type="entry name" value="GT4_PimA-like"/>
    <property type="match status" value="1"/>
</dbReference>